<dbReference type="Gene3D" id="3.30.70.270">
    <property type="match status" value="1"/>
</dbReference>
<comment type="catalytic activity">
    <reaction evidence="2">
        <text>2 GTP = 3',3'-c-di-GMP + 2 diphosphate</text>
        <dbReference type="Rhea" id="RHEA:24898"/>
        <dbReference type="ChEBI" id="CHEBI:33019"/>
        <dbReference type="ChEBI" id="CHEBI:37565"/>
        <dbReference type="ChEBI" id="CHEBI:58805"/>
        <dbReference type="EC" id="2.7.7.65"/>
    </reaction>
</comment>
<comment type="caution">
    <text evidence="4">The sequence shown here is derived from an EMBL/GenBank/DDBJ whole genome shotgun (WGS) entry which is preliminary data.</text>
</comment>
<evidence type="ECO:0000313" key="4">
    <source>
        <dbReference type="EMBL" id="PRO68886.1"/>
    </source>
</evidence>
<dbReference type="SMART" id="SM00267">
    <property type="entry name" value="GGDEF"/>
    <property type="match status" value="1"/>
</dbReference>
<proteinExistence type="predicted"/>
<dbReference type="Pfam" id="PF00990">
    <property type="entry name" value="GGDEF"/>
    <property type="match status" value="1"/>
</dbReference>
<dbReference type="InterPro" id="IPR029016">
    <property type="entry name" value="GAF-like_dom_sf"/>
</dbReference>
<protein>
    <recommendedName>
        <fullName evidence="1">diguanylate cyclase</fullName>
        <ecNumber evidence="1">2.7.7.65</ecNumber>
    </recommendedName>
</protein>
<name>A0ABX5CQB1_9ALTE</name>
<accession>A0ABX5CQB1</accession>
<evidence type="ECO:0000259" key="3">
    <source>
        <dbReference type="PROSITE" id="PS50887"/>
    </source>
</evidence>
<dbReference type="SUPFAM" id="SSF55781">
    <property type="entry name" value="GAF domain-like"/>
    <property type="match status" value="1"/>
</dbReference>
<dbReference type="EMBL" id="PVNO01000025">
    <property type="protein sequence ID" value="PRO68886.1"/>
    <property type="molecule type" value="Genomic_DNA"/>
</dbReference>
<evidence type="ECO:0000256" key="2">
    <source>
        <dbReference type="ARBA" id="ARBA00034247"/>
    </source>
</evidence>
<dbReference type="InterPro" id="IPR043128">
    <property type="entry name" value="Rev_trsase/Diguanyl_cyclase"/>
</dbReference>
<dbReference type="InterPro" id="IPR029787">
    <property type="entry name" value="Nucleotide_cyclase"/>
</dbReference>
<dbReference type="Gene3D" id="3.30.450.40">
    <property type="match status" value="1"/>
</dbReference>
<dbReference type="CDD" id="cd01949">
    <property type="entry name" value="GGDEF"/>
    <property type="match status" value="1"/>
</dbReference>
<feature type="domain" description="GGDEF" evidence="3">
    <location>
        <begin position="354"/>
        <end position="497"/>
    </location>
</feature>
<evidence type="ECO:0000256" key="1">
    <source>
        <dbReference type="ARBA" id="ARBA00012528"/>
    </source>
</evidence>
<keyword evidence="5" id="KW-1185">Reference proteome</keyword>
<evidence type="ECO:0000313" key="5">
    <source>
        <dbReference type="Proteomes" id="UP000239539"/>
    </source>
</evidence>
<reference evidence="5" key="1">
    <citation type="journal article" date="2020" name="Int. J. Syst. Evol. Microbiol.">
        <title>Alteromonas alba sp. nov., a marine bacterium isolated from the seawater of the West Pacific Ocean.</title>
        <authorList>
            <person name="Sun C."/>
            <person name="Wu Y.-H."/>
            <person name="Xamxidin M."/>
            <person name="Cheng H."/>
            <person name="Xu X.-W."/>
        </authorList>
    </citation>
    <scope>NUCLEOTIDE SEQUENCE [LARGE SCALE GENOMIC DNA]</scope>
    <source>
        <strain evidence="5">9a2</strain>
    </source>
</reference>
<dbReference type="InterPro" id="IPR000160">
    <property type="entry name" value="GGDEF_dom"/>
</dbReference>
<dbReference type="EC" id="2.7.7.65" evidence="1"/>
<dbReference type="PANTHER" id="PTHR45138">
    <property type="entry name" value="REGULATORY COMPONENTS OF SENSORY TRANSDUCTION SYSTEM"/>
    <property type="match status" value="1"/>
</dbReference>
<organism evidence="4 5">
    <name type="scientific">Alteromonas gracilis</name>
    <dbReference type="NCBI Taxonomy" id="1479524"/>
    <lineage>
        <taxon>Bacteria</taxon>
        <taxon>Pseudomonadati</taxon>
        <taxon>Pseudomonadota</taxon>
        <taxon>Gammaproteobacteria</taxon>
        <taxon>Alteromonadales</taxon>
        <taxon>Alteromonadaceae</taxon>
        <taxon>Alteromonas/Salinimonas group</taxon>
        <taxon>Alteromonas</taxon>
    </lineage>
</organism>
<dbReference type="Proteomes" id="UP000239539">
    <property type="component" value="Unassembled WGS sequence"/>
</dbReference>
<dbReference type="InterPro" id="IPR050469">
    <property type="entry name" value="Diguanylate_Cyclase"/>
</dbReference>
<dbReference type="SUPFAM" id="SSF55073">
    <property type="entry name" value="Nucleotide cyclase"/>
    <property type="match status" value="1"/>
</dbReference>
<sequence length="497" mass="55412">MRLSSEDIVAVLKQMPSSILFKRINREEVYCSTGFEKTFGITKLNGLDESSIMFFDSQSKQKTAANTLPFYIAATEGAVSQQYRVQTQCRAMNCHVEGGVITTSEENWLVLYVRPDGSDLVANNQQGSAAGKHIVFNQLLSDFSSKLINASVDELDNIIDQALAGFGEFSNVDRCYLFEFNEDMALMSNTHEWVAAGVTPFIDELQNMPTSSLPFFMSHIANGLFKVDDVSSLPESAAAEKAVFEEERIFSILCVRIMVNDTPYGFIGCDIIGSPYSWNTFDIQYLRRIGEMLGNTLQSLHNRKILQKMQLELLEANKQLEQLANIDGLTGIANRRLFDTTLKRDIQRCQEQGLALSLLLIDVDFFKQYNDDYGHVAGDKVLIKIAETLSNSCLGSDDLVARYGGEEFAIILPGTDNIAAKAIASRILRNVTLLNIPHEASAYDKKLTVSVGLISQSNDALRSVYQRQGEQSAMWLLNHADEALYRAKNDGRNCSRS</sequence>
<dbReference type="PANTHER" id="PTHR45138:SF9">
    <property type="entry name" value="DIGUANYLATE CYCLASE DGCM-RELATED"/>
    <property type="match status" value="1"/>
</dbReference>
<gene>
    <name evidence="4" type="ORF">C6Y39_09990</name>
</gene>
<dbReference type="PROSITE" id="PS50887">
    <property type="entry name" value="GGDEF"/>
    <property type="match status" value="1"/>
</dbReference>
<dbReference type="NCBIfam" id="TIGR00254">
    <property type="entry name" value="GGDEF"/>
    <property type="match status" value="1"/>
</dbReference>